<feature type="region of interest" description="Disordered" evidence="1">
    <location>
        <begin position="66"/>
        <end position="86"/>
    </location>
</feature>
<keyword evidence="3" id="KW-1185">Reference proteome</keyword>
<dbReference type="RefSeq" id="WP_131156223.1">
    <property type="nucleotide sequence ID" value="NZ_CP036402.1"/>
</dbReference>
<evidence type="ECO:0000256" key="1">
    <source>
        <dbReference type="SAM" id="MobiDB-lite"/>
    </source>
</evidence>
<dbReference type="AlphaFoldDB" id="A0A411YJ20"/>
<dbReference type="EMBL" id="CP036402">
    <property type="protein sequence ID" value="QBI21230.1"/>
    <property type="molecule type" value="Genomic_DNA"/>
</dbReference>
<evidence type="ECO:0000313" key="2">
    <source>
        <dbReference type="EMBL" id="QBI21230.1"/>
    </source>
</evidence>
<reference evidence="2 3" key="1">
    <citation type="submission" date="2019-01" db="EMBL/GenBank/DDBJ databases">
        <title>Egibacter rhizosphaerae EGI 80759T.</title>
        <authorList>
            <person name="Chen D.-D."/>
            <person name="Tian Y."/>
            <person name="Jiao J.-Y."/>
            <person name="Zhang X.-T."/>
            <person name="Zhang Y.-G."/>
            <person name="Zhang Y."/>
            <person name="Xiao M."/>
            <person name="Shu W.-S."/>
            <person name="Li W.-J."/>
        </authorList>
    </citation>
    <scope>NUCLEOTIDE SEQUENCE [LARGE SCALE GENOMIC DNA]</scope>
    <source>
        <strain evidence="2 3">EGI 80759</strain>
    </source>
</reference>
<sequence length="132" mass="14869">MRLEQVSRDEADRVDPVAPIDRTPQSERQPGSWDEALATFRDVLDEVETRLASERWEDAAEALAELPMTVPEGEPGPSERAAGQELIDRSERLQTRLRRSMEATRSELDELGQRRHAARQYLAQSADEGQGA</sequence>
<dbReference type="KEGG" id="erz:ER308_17745"/>
<evidence type="ECO:0000313" key="3">
    <source>
        <dbReference type="Proteomes" id="UP000291469"/>
    </source>
</evidence>
<accession>A0A411YJ20</accession>
<feature type="compositionally biased region" description="Basic and acidic residues" evidence="1">
    <location>
        <begin position="1"/>
        <end position="15"/>
    </location>
</feature>
<organism evidence="2 3">
    <name type="scientific">Egibacter rhizosphaerae</name>
    <dbReference type="NCBI Taxonomy" id="1670831"/>
    <lineage>
        <taxon>Bacteria</taxon>
        <taxon>Bacillati</taxon>
        <taxon>Actinomycetota</taxon>
        <taxon>Nitriliruptoria</taxon>
        <taxon>Egibacterales</taxon>
        <taxon>Egibacteraceae</taxon>
        <taxon>Egibacter</taxon>
    </lineage>
</organism>
<gene>
    <name evidence="2" type="ORF">ER308_17745</name>
</gene>
<dbReference type="Proteomes" id="UP000291469">
    <property type="component" value="Chromosome"/>
</dbReference>
<protein>
    <submittedName>
        <fullName evidence="2">Uncharacterized protein</fullName>
    </submittedName>
</protein>
<feature type="region of interest" description="Disordered" evidence="1">
    <location>
        <begin position="1"/>
        <end position="34"/>
    </location>
</feature>
<proteinExistence type="predicted"/>
<name>A0A411YJ20_9ACTN</name>